<dbReference type="NCBIfam" id="TIGR00842">
    <property type="entry name" value="bcct"/>
    <property type="match status" value="1"/>
</dbReference>
<proteinExistence type="predicted"/>
<feature type="transmembrane region" description="Helical" evidence="7">
    <location>
        <begin position="343"/>
        <end position="362"/>
    </location>
</feature>
<dbReference type="PROSITE" id="PS01303">
    <property type="entry name" value="BCCT"/>
    <property type="match status" value="1"/>
</dbReference>
<dbReference type="EMBL" id="CP032419">
    <property type="protein sequence ID" value="AYC33876.1"/>
    <property type="molecule type" value="Genomic_DNA"/>
</dbReference>
<dbReference type="KEGG" id="pcav:D3880_16590"/>
<dbReference type="Pfam" id="PF02028">
    <property type="entry name" value="BCCT"/>
    <property type="match status" value="1"/>
</dbReference>
<feature type="transmembrane region" description="Helical" evidence="7">
    <location>
        <begin position="43"/>
        <end position="68"/>
    </location>
</feature>
<keyword evidence="2" id="KW-0813">Transport</keyword>
<feature type="transmembrane region" description="Helical" evidence="7">
    <location>
        <begin position="446"/>
        <end position="466"/>
    </location>
</feature>
<evidence type="ECO:0000256" key="1">
    <source>
        <dbReference type="ARBA" id="ARBA00004651"/>
    </source>
</evidence>
<dbReference type="RefSeq" id="WP_119894531.1">
    <property type="nucleotide sequence ID" value="NZ_CP032419.1"/>
</dbReference>
<feature type="transmembrane region" description="Helical" evidence="7">
    <location>
        <begin position="402"/>
        <end position="426"/>
    </location>
</feature>
<keyword evidence="5 7" id="KW-1133">Transmembrane helix</keyword>
<feature type="transmembrane region" description="Helical" evidence="7">
    <location>
        <begin position="136"/>
        <end position="158"/>
    </location>
</feature>
<organism evidence="8 9">
    <name type="scientific">Pseudomonas cavernae</name>
    <dbReference type="NCBI Taxonomy" id="2320867"/>
    <lineage>
        <taxon>Bacteria</taxon>
        <taxon>Pseudomonadati</taxon>
        <taxon>Pseudomonadota</taxon>
        <taxon>Gammaproteobacteria</taxon>
        <taxon>Pseudomonadales</taxon>
        <taxon>Pseudomonadaceae</taxon>
        <taxon>Pseudomonas</taxon>
    </lineage>
</organism>
<reference evidence="9" key="1">
    <citation type="submission" date="2018-09" db="EMBL/GenBank/DDBJ databases">
        <authorList>
            <person name="Zhu H."/>
        </authorList>
    </citation>
    <scope>NUCLEOTIDE SEQUENCE [LARGE SCALE GENOMIC DNA]</scope>
    <source>
        <strain evidence="9">K2W31S-8</strain>
    </source>
</reference>
<dbReference type="InterPro" id="IPR000060">
    <property type="entry name" value="BCCT_transptr"/>
</dbReference>
<keyword evidence="3" id="KW-1003">Cell membrane</keyword>
<sequence>MLNNNKKDVFLISLSLIAVLLTVIGLAVFPAQAEHTANQLFELATRTFGTTIQLFVFGCALTVLYLAFSKYGNIRLGSGKPEYSNMTWVFMFICAGMGSSTLYWGVMEWAYYYQTPGLNIAVGSREALEYSISYSFFHWGISAWSIYALASLAMAYHFHVRKKSGLNLASIVEAVTGFKATGPVGRTVDLIFLLTMMGALTVSLALTASTLTRGLASLTGMPDTFTTELIVIGAVAVLFSLSSYIGIDGGLQRLSKMVCVGALIFAGVVFVVGPTQFTLNNTANAIGLMIQNYVHMSLFTDPAGDGAFTRNWTVFYWLWWVSYAPGVAMFVTRVSKGRKIKEVVAALLLGGSVGCWFFFGALESYGMHQFITGAIDVPKILAEQGGETAVELILSSLPLGKVFLAVYLFIMAVFCASHMDAAAYAVAATSTRNLQEGQDPTPNLRLFWCVTLTLVPLAMLFADASLPTMKTAVVLTAIPFMAILLVKIYGFLKWMLEDYASMPAHLIEEEAALRALDEELEVPSYQEKLVRPTAERQGAVAAVE</sequence>
<dbReference type="PANTHER" id="PTHR30047:SF12">
    <property type="entry name" value="BCCT-FAMILY TRANSPORTER"/>
    <property type="match status" value="1"/>
</dbReference>
<comment type="subcellular location">
    <subcellularLocation>
        <location evidence="1">Cell membrane</location>
        <topology evidence="1">Multi-pass membrane protein</topology>
    </subcellularLocation>
</comment>
<feature type="transmembrane region" description="Helical" evidence="7">
    <location>
        <begin position="88"/>
        <end position="106"/>
    </location>
</feature>
<feature type="transmembrane region" description="Helical" evidence="7">
    <location>
        <begin position="314"/>
        <end position="331"/>
    </location>
</feature>
<dbReference type="OrthoDB" id="9775735at2"/>
<keyword evidence="9" id="KW-1185">Reference proteome</keyword>
<evidence type="ECO:0000313" key="9">
    <source>
        <dbReference type="Proteomes" id="UP000265560"/>
    </source>
</evidence>
<evidence type="ECO:0000256" key="5">
    <source>
        <dbReference type="ARBA" id="ARBA00022989"/>
    </source>
</evidence>
<feature type="transmembrane region" description="Helical" evidence="7">
    <location>
        <begin position="229"/>
        <end position="247"/>
    </location>
</feature>
<dbReference type="GO" id="GO:0005886">
    <property type="term" value="C:plasma membrane"/>
    <property type="evidence" value="ECO:0007669"/>
    <property type="project" value="UniProtKB-SubCell"/>
</dbReference>
<evidence type="ECO:0000256" key="3">
    <source>
        <dbReference type="ARBA" id="ARBA00022475"/>
    </source>
</evidence>
<dbReference type="NCBIfam" id="NF007412">
    <property type="entry name" value="PRK09950.1"/>
    <property type="match status" value="1"/>
</dbReference>
<dbReference type="Proteomes" id="UP000265560">
    <property type="component" value="Chromosome"/>
</dbReference>
<feature type="transmembrane region" description="Helical" evidence="7">
    <location>
        <begin position="254"/>
        <end position="273"/>
    </location>
</feature>
<name>A0A385Z415_9PSED</name>
<keyword evidence="4 7" id="KW-0812">Transmembrane</keyword>
<keyword evidence="6 7" id="KW-0472">Membrane</keyword>
<dbReference type="GO" id="GO:0022857">
    <property type="term" value="F:transmembrane transporter activity"/>
    <property type="evidence" value="ECO:0007669"/>
    <property type="project" value="InterPro"/>
</dbReference>
<feature type="transmembrane region" description="Helical" evidence="7">
    <location>
        <begin position="190"/>
        <end position="209"/>
    </location>
</feature>
<evidence type="ECO:0000313" key="8">
    <source>
        <dbReference type="EMBL" id="AYC33876.1"/>
    </source>
</evidence>
<dbReference type="InterPro" id="IPR018093">
    <property type="entry name" value="BCCT_CS"/>
</dbReference>
<dbReference type="AlphaFoldDB" id="A0A385Z415"/>
<evidence type="ECO:0000256" key="6">
    <source>
        <dbReference type="ARBA" id="ARBA00023136"/>
    </source>
</evidence>
<dbReference type="PANTHER" id="PTHR30047">
    <property type="entry name" value="HIGH-AFFINITY CHOLINE TRANSPORT PROTEIN-RELATED"/>
    <property type="match status" value="1"/>
</dbReference>
<accession>A0A385Z415</accession>
<evidence type="ECO:0000256" key="4">
    <source>
        <dbReference type="ARBA" id="ARBA00022692"/>
    </source>
</evidence>
<feature type="transmembrane region" description="Helical" evidence="7">
    <location>
        <begin position="472"/>
        <end position="492"/>
    </location>
</feature>
<gene>
    <name evidence="8" type="ORF">D3880_16590</name>
</gene>
<evidence type="ECO:0000256" key="2">
    <source>
        <dbReference type="ARBA" id="ARBA00022448"/>
    </source>
</evidence>
<protein>
    <submittedName>
        <fullName evidence="8">BCCT family transporter</fullName>
    </submittedName>
</protein>
<evidence type="ECO:0000256" key="7">
    <source>
        <dbReference type="SAM" id="Phobius"/>
    </source>
</evidence>